<dbReference type="InterPro" id="IPR052931">
    <property type="entry name" value="Prophage_regulatory_activator"/>
</dbReference>
<name>A0A844XXA7_9SPHN</name>
<proteinExistence type="predicted"/>
<accession>A0A844XXA7</accession>
<dbReference type="Pfam" id="PF05930">
    <property type="entry name" value="Phage_AlpA"/>
    <property type="match status" value="1"/>
</dbReference>
<dbReference type="AlphaFoldDB" id="A0A844XXA7"/>
<protein>
    <submittedName>
        <fullName evidence="1">AlpA family phage regulatory protein</fullName>
    </submittedName>
</protein>
<organism evidence="1 2">
    <name type="scientific">Qipengyuania gaetbuli</name>
    <dbReference type="NCBI Taxonomy" id="266952"/>
    <lineage>
        <taxon>Bacteria</taxon>
        <taxon>Pseudomonadati</taxon>
        <taxon>Pseudomonadota</taxon>
        <taxon>Alphaproteobacteria</taxon>
        <taxon>Sphingomonadales</taxon>
        <taxon>Erythrobacteraceae</taxon>
        <taxon>Qipengyuania</taxon>
    </lineage>
</organism>
<evidence type="ECO:0000313" key="1">
    <source>
        <dbReference type="EMBL" id="MXO49743.1"/>
    </source>
</evidence>
<gene>
    <name evidence="1" type="ORF">GRI42_00290</name>
</gene>
<sequence length="74" mass="8620">MSKKPYKQDRILRRPEVERLTGLRKSTIYHLMSEGLFPRPIRLGRRAVGWRRSELTDWNIARPRGGSFAPGDNA</sequence>
<reference evidence="1 2" key="1">
    <citation type="submission" date="2019-12" db="EMBL/GenBank/DDBJ databases">
        <title>Genomic-based taxomic classification of the family Erythrobacteraceae.</title>
        <authorList>
            <person name="Xu L."/>
        </authorList>
    </citation>
    <scope>NUCLEOTIDE SEQUENCE [LARGE SCALE GENOMIC DNA]</scope>
    <source>
        <strain evidence="1 2">DSM 16225</strain>
    </source>
</reference>
<evidence type="ECO:0000313" key="2">
    <source>
        <dbReference type="Proteomes" id="UP000444185"/>
    </source>
</evidence>
<dbReference type="InterPro" id="IPR010260">
    <property type="entry name" value="AlpA"/>
</dbReference>
<comment type="caution">
    <text evidence="1">The sequence shown here is derived from an EMBL/GenBank/DDBJ whole genome shotgun (WGS) entry which is preliminary data.</text>
</comment>
<keyword evidence="2" id="KW-1185">Reference proteome</keyword>
<dbReference type="EMBL" id="WTYF01000003">
    <property type="protein sequence ID" value="MXO49743.1"/>
    <property type="molecule type" value="Genomic_DNA"/>
</dbReference>
<dbReference type="PANTHER" id="PTHR36154:SF1">
    <property type="entry name" value="DNA-BINDING TRANSCRIPTIONAL ACTIVATOR ALPA"/>
    <property type="match status" value="1"/>
</dbReference>
<dbReference type="OrthoDB" id="1525365at2"/>
<dbReference type="Proteomes" id="UP000444185">
    <property type="component" value="Unassembled WGS sequence"/>
</dbReference>
<dbReference type="PANTHER" id="PTHR36154">
    <property type="entry name" value="DNA-BINDING TRANSCRIPTIONAL ACTIVATOR ALPA"/>
    <property type="match status" value="1"/>
</dbReference>
<dbReference type="Gene3D" id="1.10.238.160">
    <property type="match status" value="1"/>
</dbReference>
<dbReference type="RefSeq" id="WP_160606089.1">
    <property type="nucleotide sequence ID" value="NZ_WTYF01000003.1"/>
</dbReference>